<dbReference type="AlphaFoldDB" id="A0A225UG43"/>
<comment type="caution">
    <text evidence="2">The sequence shown here is derived from an EMBL/GenBank/DDBJ whole genome shotgun (WGS) entry which is preliminary data.</text>
</comment>
<organism evidence="2 3">
    <name type="scientific">Phytophthora megakarya</name>
    <dbReference type="NCBI Taxonomy" id="4795"/>
    <lineage>
        <taxon>Eukaryota</taxon>
        <taxon>Sar</taxon>
        <taxon>Stramenopiles</taxon>
        <taxon>Oomycota</taxon>
        <taxon>Peronosporomycetes</taxon>
        <taxon>Peronosporales</taxon>
        <taxon>Peronosporaceae</taxon>
        <taxon>Phytophthora</taxon>
    </lineage>
</organism>
<dbReference type="PANTHER" id="PTHR34415:SF1">
    <property type="entry name" value="INTEGRASE CATALYTIC DOMAIN-CONTAINING PROTEIN"/>
    <property type="match status" value="1"/>
</dbReference>
<gene>
    <name evidence="2" type="ORF">PHMEG_00039094</name>
</gene>
<evidence type="ECO:0000313" key="2">
    <source>
        <dbReference type="EMBL" id="OWY92054.1"/>
    </source>
</evidence>
<dbReference type="EMBL" id="NBNE01018895">
    <property type="protein sequence ID" value="OWY92054.1"/>
    <property type="molecule type" value="Genomic_DNA"/>
</dbReference>
<reference evidence="3" key="1">
    <citation type="submission" date="2017-03" db="EMBL/GenBank/DDBJ databases">
        <title>Phytopthora megakarya and P. palmivora, two closely related causual agents of cacao black pod achieved similar genome size and gene model numbers by different mechanisms.</title>
        <authorList>
            <person name="Ali S."/>
            <person name="Shao J."/>
            <person name="Larry D.J."/>
            <person name="Kronmiller B."/>
            <person name="Shen D."/>
            <person name="Strem M.D."/>
            <person name="Melnick R.L."/>
            <person name="Guiltinan M.J."/>
            <person name="Tyler B.M."/>
            <person name="Meinhardt L.W."/>
            <person name="Bailey B.A."/>
        </authorList>
    </citation>
    <scope>NUCLEOTIDE SEQUENCE [LARGE SCALE GENOMIC DNA]</scope>
    <source>
        <strain evidence="3">zdho120</strain>
    </source>
</reference>
<protein>
    <recommendedName>
        <fullName evidence="1">DUF7869 domain-containing protein</fullName>
    </recommendedName>
</protein>
<name>A0A225UG43_9STRA</name>
<dbReference type="Pfam" id="PF25273">
    <property type="entry name" value="DUF7869"/>
    <property type="match status" value="1"/>
</dbReference>
<dbReference type="STRING" id="4795.A0A225UG43"/>
<dbReference type="Proteomes" id="UP000198211">
    <property type="component" value="Unassembled WGS sequence"/>
</dbReference>
<dbReference type="InterPro" id="IPR057191">
    <property type="entry name" value="DUF7869"/>
</dbReference>
<sequence>MFGIYYCNKNIQWNYVYEETVAGKGTDEVNSMLRHFIDRVVIAGGYWKLTIYADNCGGQNKNSFVVRMLLALTHASELEEVSLKFFVKGHTKNAVDRGFGHVRKHVSRMDLWTMDQLLEAVNEASLSSALVHIPKASSVFKEYRDVLEYYWMNIIHPIIFNTIFHASKPISFEYFQSEPPYLKLANQSVESSSFNVRRYSVQPSVLPVPTSVSRTFNAPTHTTFGVVNCSAGFQVTQGGQPLKVCGHFRSKLVYLELRKRMDASTLEMLMFLM</sequence>
<keyword evidence="3" id="KW-1185">Reference proteome</keyword>
<accession>A0A225UG43</accession>
<evidence type="ECO:0000259" key="1">
    <source>
        <dbReference type="Pfam" id="PF25273"/>
    </source>
</evidence>
<evidence type="ECO:0000313" key="3">
    <source>
        <dbReference type="Proteomes" id="UP000198211"/>
    </source>
</evidence>
<proteinExistence type="predicted"/>
<feature type="domain" description="DUF7869" evidence="1">
    <location>
        <begin position="48"/>
        <end position="154"/>
    </location>
</feature>
<dbReference type="PANTHER" id="PTHR34415">
    <property type="entry name" value="INTEGRASE CATALYTIC DOMAIN-CONTAINING PROTEIN"/>
    <property type="match status" value="1"/>
</dbReference>
<dbReference type="OrthoDB" id="121955at2759"/>